<dbReference type="GO" id="GO:0016020">
    <property type="term" value="C:membrane"/>
    <property type="evidence" value="ECO:0007669"/>
    <property type="project" value="UniProtKB-SubCell"/>
</dbReference>
<reference evidence="7 8" key="2">
    <citation type="submission" date="2018-06" db="EMBL/GenBank/DDBJ databases">
        <authorList>
            <person name="Zhirakovskaya E."/>
        </authorList>
    </citation>
    <scope>NUCLEOTIDE SEQUENCE [LARGE SCALE GENOMIC DNA]</scope>
    <source>
        <strain evidence="7 8">FBKL4.011</strain>
    </source>
</reference>
<dbReference type="NCBIfam" id="NF037979">
    <property type="entry name" value="Na_transp"/>
    <property type="match status" value="1"/>
</dbReference>
<feature type="transmembrane region" description="Helical" evidence="6">
    <location>
        <begin position="43"/>
        <end position="64"/>
    </location>
</feature>
<keyword evidence="5 6" id="KW-0472">Membrane</keyword>
<dbReference type="Pfam" id="PF00209">
    <property type="entry name" value="SNF"/>
    <property type="match status" value="2"/>
</dbReference>
<name>A0A364K168_9BACL</name>
<dbReference type="RefSeq" id="WP_113660218.1">
    <property type="nucleotide sequence ID" value="NZ_KZ845676.1"/>
</dbReference>
<dbReference type="PRINTS" id="PR00176">
    <property type="entry name" value="NANEUSMPORT"/>
</dbReference>
<comment type="caution">
    <text evidence="7">The sequence shown here is derived from an EMBL/GenBank/DDBJ whole genome shotgun (WGS) entry which is preliminary data.</text>
</comment>
<dbReference type="SUPFAM" id="SSF161070">
    <property type="entry name" value="SNF-like"/>
    <property type="match status" value="1"/>
</dbReference>
<evidence type="ECO:0000256" key="5">
    <source>
        <dbReference type="ARBA" id="ARBA00023136"/>
    </source>
</evidence>
<keyword evidence="4 6" id="KW-1133">Transmembrane helix</keyword>
<dbReference type="Proteomes" id="UP000251213">
    <property type="component" value="Unassembled WGS sequence"/>
</dbReference>
<keyword evidence="2" id="KW-0813">Transport</keyword>
<feature type="transmembrane region" description="Helical" evidence="6">
    <location>
        <begin position="178"/>
        <end position="201"/>
    </location>
</feature>
<gene>
    <name evidence="7" type="ORF">DL897_16285</name>
</gene>
<accession>A0A364K168</accession>
<proteinExistence type="predicted"/>
<feature type="transmembrane region" description="Helical" evidence="6">
    <location>
        <begin position="145"/>
        <end position="166"/>
    </location>
</feature>
<feature type="transmembrane region" description="Helical" evidence="6">
    <location>
        <begin position="12"/>
        <end position="31"/>
    </location>
</feature>
<dbReference type="InterPro" id="IPR000175">
    <property type="entry name" value="Na/ntran_symport"/>
</dbReference>
<feature type="transmembrane region" description="Helical" evidence="6">
    <location>
        <begin position="85"/>
        <end position="109"/>
    </location>
</feature>
<dbReference type="AlphaFoldDB" id="A0A364K168"/>
<feature type="transmembrane region" description="Helical" evidence="6">
    <location>
        <begin position="257"/>
        <end position="283"/>
    </location>
</feature>
<dbReference type="EMBL" id="QJKK01000014">
    <property type="protein sequence ID" value="RAL21440.1"/>
    <property type="molecule type" value="Genomic_DNA"/>
</dbReference>
<sequence>MEQREQWGSKAGFIIAAISSAVGLGNIWRYPYVVYENGGGAFLIPYFIALLTAAIPILIMEYALGHRSRGSVPRTFQGLSRRFEWIGWWQIFICVVIISYYMAIIGWALSYTYYSIGTQWGNDPESFFFKNFLGMSDSFWNFGGIQWKVLLPVLLAWAALYFVLIKGVKKGIEKSAKILMPILVVFMIIITIRGVTLPGSVEGLNVLLTPKFSALADPKVWIAAYGQVFFSLSIGFGIMMTYSSYLPKKSDLSNSAFIAGLANSGFEFLAALGVFGALGFLAVQQGVGVENVAKAGVGLAFVVFPNIINEFPGLNSLFGVCFFGALLFAGFTSAVSILEPCISAVREKFNLTRKAAVNWVCGITFVLSLLYTTRGGLRYLDTIDRFINSYGIVLAGLAEVIVLAWVLRQLDQIRDHVNGVSIIRIGRWWNFVLAVVTPIILIIMTAFNLVDELKKPYEGYPMSGLIVMGWGVAALVIVFGWIAQSISWKDQAMTTGRDEQ</sequence>
<feature type="transmembrane region" description="Helical" evidence="6">
    <location>
        <begin position="428"/>
        <end position="450"/>
    </location>
</feature>
<dbReference type="OrthoDB" id="9762833at2"/>
<evidence type="ECO:0000256" key="6">
    <source>
        <dbReference type="SAM" id="Phobius"/>
    </source>
</evidence>
<reference evidence="7 8" key="1">
    <citation type="submission" date="2018-06" db="EMBL/GenBank/DDBJ databases">
        <title>Thermoflavimicrobium daqus sp. nov., a thermophilic microbe isolated from Moutai-flavour Daqu.</title>
        <authorList>
            <person name="Wang X."/>
            <person name="Zhou H."/>
        </authorList>
    </citation>
    <scope>NUCLEOTIDE SEQUENCE [LARGE SCALE GENOMIC DNA]</scope>
    <source>
        <strain evidence="7 8">FBKL4.011</strain>
    </source>
</reference>
<evidence type="ECO:0000256" key="3">
    <source>
        <dbReference type="ARBA" id="ARBA00022692"/>
    </source>
</evidence>
<dbReference type="InterPro" id="IPR037272">
    <property type="entry name" value="SNS_sf"/>
</dbReference>
<keyword evidence="8" id="KW-1185">Reference proteome</keyword>
<organism evidence="7 8">
    <name type="scientific">Thermoflavimicrobium daqui</name>
    <dbReference type="NCBI Taxonomy" id="2137476"/>
    <lineage>
        <taxon>Bacteria</taxon>
        <taxon>Bacillati</taxon>
        <taxon>Bacillota</taxon>
        <taxon>Bacilli</taxon>
        <taxon>Bacillales</taxon>
        <taxon>Thermoactinomycetaceae</taxon>
        <taxon>Thermoflavimicrobium</taxon>
    </lineage>
</organism>
<dbReference type="PANTHER" id="PTHR42948:SF1">
    <property type="entry name" value="TRANSPORTER"/>
    <property type="match status" value="1"/>
</dbReference>
<evidence type="ECO:0000256" key="4">
    <source>
        <dbReference type="ARBA" id="ARBA00022989"/>
    </source>
</evidence>
<evidence type="ECO:0000313" key="7">
    <source>
        <dbReference type="EMBL" id="RAL21440.1"/>
    </source>
</evidence>
<protein>
    <submittedName>
        <fullName evidence="7">Sodium-dependent transporter</fullName>
    </submittedName>
</protein>
<feature type="transmembrane region" description="Helical" evidence="6">
    <location>
        <begin position="356"/>
        <end position="374"/>
    </location>
</feature>
<evidence type="ECO:0000256" key="1">
    <source>
        <dbReference type="ARBA" id="ARBA00004141"/>
    </source>
</evidence>
<feature type="transmembrane region" description="Helical" evidence="6">
    <location>
        <begin position="386"/>
        <end position="407"/>
    </location>
</feature>
<feature type="transmembrane region" description="Helical" evidence="6">
    <location>
        <begin position="314"/>
        <end position="335"/>
    </location>
</feature>
<feature type="transmembrane region" description="Helical" evidence="6">
    <location>
        <begin position="221"/>
        <end position="245"/>
    </location>
</feature>
<evidence type="ECO:0000256" key="2">
    <source>
        <dbReference type="ARBA" id="ARBA00022448"/>
    </source>
</evidence>
<keyword evidence="3 6" id="KW-0812">Transmembrane</keyword>
<dbReference type="CDD" id="cd10334">
    <property type="entry name" value="SLC6sbd_u1"/>
    <property type="match status" value="1"/>
</dbReference>
<dbReference type="PANTHER" id="PTHR42948">
    <property type="entry name" value="TRANSPORTER"/>
    <property type="match status" value="1"/>
</dbReference>
<dbReference type="PROSITE" id="PS50267">
    <property type="entry name" value="NA_NEUROTRAN_SYMP_3"/>
    <property type="match status" value="1"/>
</dbReference>
<feature type="transmembrane region" description="Helical" evidence="6">
    <location>
        <begin position="462"/>
        <end position="483"/>
    </location>
</feature>
<evidence type="ECO:0000313" key="8">
    <source>
        <dbReference type="Proteomes" id="UP000251213"/>
    </source>
</evidence>
<comment type="subcellular location">
    <subcellularLocation>
        <location evidence="1">Membrane</location>
        <topology evidence="1">Multi-pass membrane protein</topology>
    </subcellularLocation>
</comment>